<dbReference type="Proteomes" id="UP000176317">
    <property type="component" value="Unassembled WGS sequence"/>
</dbReference>
<comment type="pathway">
    <text evidence="1">Purine metabolism; IMP biosynthesis via de novo pathway; N(2)-formyl-N(1)-(5-phospho-D-ribosyl)glycinamide from N(1)-(5-phospho-D-ribosyl)glycinamide (10-formyl THF route): step 1/1.</text>
</comment>
<dbReference type="AlphaFoldDB" id="A0A1F5G1J7"/>
<sequence length="224" mass="25379">MIGGGSKLPSLISASKKPSSKFKISLVISHKSNSNGVAFAIKNKIPAVYFKLPDYRNRIHKGKKSARADYMQKLGWFITQREYAPKLLVLAGWDLILDKNFFNFFRSNFGDGYAAINLHPAIMPIKGEGKLIKLPDKTTTSVIKGEQEDVLKEVLQRKLSYFGPTIHFMVPVKFDTGTVIEREFIKVGKSKTIQELRKKLMPVEDRILIKSINKIITKHISRDS</sequence>
<comment type="caution">
    <text evidence="6">The sequence shown here is derived from an EMBL/GenBank/DDBJ whole genome shotgun (WGS) entry which is preliminary data.</text>
</comment>
<evidence type="ECO:0000256" key="1">
    <source>
        <dbReference type="ARBA" id="ARBA00005054"/>
    </source>
</evidence>
<dbReference type="GO" id="GO:0004644">
    <property type="term" value="F:phosphoribosylglycinamide formyltransferase activity"/>
    <property type="evidence" value="ECO:0007669"/>
    <property type="project" value="UniProtKB-EC"/>
</dbReference>
<dbReference type="SUPFAM" id="SSF53328">
    <property type="entry name" value="Formyltransferase"/>
    <property type="match status" value="1"/>
</dbReference>
<evidence type="ECO:0000256" key="3">
    <source>
        <dbReference type="ARBA" id="ARBA00022679"/>
    </source>
</evidence>
<dbReference type="Gene3D" id="3.40.50.170">
    <property type="entry name" value="Formyl transferase, N-terminal domain"/>
    <property type="match status" value="1"/>
</dbReference>
<evidence type="ECO:0000313" key="6">
    <source>
        <dbReference type="EMBL" id="OGD85697.1"/>
    </source>
</evidence>
<dbReference type="EMBL" id="MFAT01000058">
    <property type="protein sequence ID" value="OGD85697.1"/>
    <property type="molecule type" value="Genomic_DNA"/>
</dbReference>
<dbReference type="Pfam" id="PF00551">
    <property type="entry name" value="Formyl_trans_N"/>
    <property type="match status" value="1"/>
</dbReference>
<evidence type="ECO:0000256" key="4">
    <source>
        <dbReference type="ARBA" id="ARBA00022755"/>
    </source>
</evidence>
<organism evidence="6 7">
    <name type="scientific">Candidatus Curtissbacteria bacterium RBG_13_35_7</name>
    <dbReference type="NCBI Taxonomy" id="1797705"/>
    <lineage>
        <taxon>Bacteria</taxon>
        <taxon>Candidatus Curtissiibacteriota</taxon>
    </lineage>
</organism>
<dbReference type="GO" id="GO:0005737">
    <property type="term" value="C:cytoplasm"/>
    <property type="evidence" value="ECO:0007669"/>
    <property type="project" value="TreeGrafter"/>
</dbReference>
<keyword evidence="4" id="KW-0658">Purine biosynthesis</keyword>
<dbReference type="GO" id="GO:0006189">
    <property type="term" value="P:'de novo' IMP biosynthetic process"/>
    <property type="evidence" value="ECO:0007669"/>
    <property type="project" value="TreeGrafter"/>
</dbReference>
<dbReference type="InterPro" id="IPR002376">
    <property type="entry name" value="Formyl_transf_N"/>
</dbReference>
<dbReference type="InterPro" id="IPR036477">
    <property type="entry name" value="Formyl_transf_N_sf"/>
</dbReference>
<evidence type="ECO:0000259" key="5">
    <source>
        <dbReference type="Pfam" id="PF00551"/>
    </source>
</evidence>
<dbReference type="PANTHER" id="PTHR43369">
    <property type="entry name" value="PHOSPHORIBOSYLGLYCINAMIDE FORMYLTRANSFERASE"/>
    <property type="match status" value="1"/>
</dbReference>
<keyword evidence="3" id="KW-0808">Transferase</keyword>
<dbReference type="PANTHER" id="PTHR43369:SF2">
    <property type="entry name" value="PHOSPHORIBOSYLGLYCINAMIDE FORMYLTRANSFERASE"/>
    <property type="match status" value="1"/>
</dbReference>
<name>A0A1F5G1J7_9BACT</name>
<evidence type="ECO:0000256" key="2">
    <source>
        <dbReference type="ARBA" id="ARBA00012254"/>
    </source>
</evidence>
<dbReference type="EC" id="2.1.2.2" evidence="2"/>
<proteinExistence type="predicted"/>
<gene>
    <name evidence="6" type="ORF">A2164_01480</name>
</gene>
<evidence type="ECO:0000313" key="7">
    <source>
        <dbReference type="Proteomes" id="UP000176317"/>
    </source>
</evidence>
<reference evidence="6 7" key="1">
    <citation type="journal article" date="2016" name="Nat. Commun.">
        <title>Thousands of microbial genomes shed light on interconnected biogeochemical processes in an aquifer system.</title>
        <authorList>
            <person name="Anantharaman K."/>
            <person name="Brown C.T."/>
            <person name="Hug L.A."/>
            <person name="Sharon I."/>
            <person name="Castelle C.J."/>
            <person name="Probst A.J."/>
            <person name="Thomas B.C."/>
            <person name="Singh A."/>
            <person name="Wilkins M.J."/>
            <person name="Karaoz U."/>
            <person name="Brodie E.L."/>
            <person name="Williams K.H."/>
            <person name="Hubbard S.S."/>
            <person name="Banfield J.F."/>
        </authorList>
    </citation>
    <scope>NUCLEOTIDE SEQUENCE [LARGE SCALE GENOMIC DNA]</scope>
</reference>
<feature type="domain" description="Formyl transferase N-terminal" evidence="5">
    <location>
        <begin position="3"/>
        <end position="211"/>
    </location>
</feature>
<protein>
    <recommendedName>
        <fullName evidence="2">phosphoribosylglycinamide formyltransferase 1</fullName>
        <ecNumber evidence="2">2.1.2.2</ecNumber>
    </recommendedName>
</protein>
<accession>A0A1F5G1J7</accession>